<evidence type="ECO:0000256" key="21">
    <source>
        <dbReference type="SAM" id="Phobius"/>
    </source>
</evidence>
<keyword evidence="27" id="KW-1185">Reference proteome</keyword>
<dbReference type="FunFam" id="2.90.10.10:FF:000002">
    <property type="entry name" value="Serine/threonine-protein kinase"/>
    <property type="match status" value="1"/>
</dbReference>
<keyword evidence="9" id="KW-0430">Lectin</keyword>
<evidence type="ECO:0000256" key="7">
    <source>
        <dbReference type="ARBA" id="ARBA00022692"/>
    </source>
</evidence>
<comment type="subcellular location">
    <subcellularLocation>
        <location evidence="1">Cell membrane</location>
        <topology evidence="1">Single-pass type I membrane protein</topology>
    </subcellularLocation>
</comment>
<dbReference type="Pfam" id="PF08276">
    <property type="entry name" value="PAN_2"/>
    <property type="match status" value="1"/>
</dbReference>
<dbReference type="InterPro" id="IPR017441">
    <property type="entry name" value="Protein_kinase_ATP_BS"/>
</dbReference>
<name>A0A5P1F983_ASPOF</name>
<evidence type="ECO:0000313" key="27">
    <source>
        <dbReference type="Proteomes" id="UP000243459"/>
    </source>
</evidence>
<keyword evidence="16" id="KW-0675">Receptor</keyword>
<dbReference type="PROSITE" id="PS50927">
    <property type="entry name" value="BULB_LECTIN"/>
    <property type="match status" value="1"/>
</dbReference>
<dbReference type="FunFam" id="3.30.200.20:FF:000370">
    <property type="entry name" value="Receptor-like protein kinase 4"/>
    <property type="match status" value="1"/>
</dbReference>
<dbReference type="GO" id="GO:0030246">
    <property type="term" value="F:carbohydrate binding"/>
    <property type="evidence" value="ECO:0007669"/>
    <property type="project" value="UniProtKB-KW"/>
</dbReference>
<dbReference type="OMA" id="TKITHSD"/>
<evidence type="ECO:0000256" key="22">
    <source>
        <dbReference type="SAM" id="SignalP"/>
    </source>
</evidence>
<evidence type="ECO:0000256" key="16">
    <source>
        <dbReference type="ARBA" id="ARBA00023170"/>
    </source>
</evidence>
<comment type="catalytic activity">
    <reaction evidence="19">
        <text>L-seryl-[protein] + ATP = O-phospho-L-seryl-[protein] + ADP + H(+)</text>
        <dbReference type="Rhea" id="RHEA:17989"/>
        <dbReference type="Rhea" id="RHEA-COMP:9863"/>
        <dbReference type="Rhea" id="RHEA-COMP:11604"/>
        <dbReference type="ChEBI" id="CHEBI:15378"/>
        <dbReference type="ChEBI" id="CHEBI:29999"/>
        <dbReference type="ChEBI" id="CHEBI:30616"/>
        <dbReference type="ChEBI" id="CHEBI:83421"/>
        <dbReference type="ChEBI" id="CHEBI:456216"/>
        <dbReference type="EC" id="2.7.11.1"/>
    </reaction>
</comment>
<dbReference type="Pfam" id="PF00954">
    <property type="entry name" value="S_locus_glycop"/>
    <property type="match status" value="1"/>
</dbReference>
<dbReference type="Gene3D" id="3.30.200.20">
    <property type="entry name" value="Phosphorylase Kinase, domain 1"/>
    <property type="match status" value="1"/>
</dbReference>
<keyword evidence="13 21" id="KW-1133">Transmembrane helix</keyword>
<proteinExistence type="predicted"/>
<dbReference type="InterPro" id="IPR000858">
    <property type="entry name" value="S_locus_glycoprot_dom"/>
</dbReference>
<dbReference type="InterPro" id="IPR001245">
    <property type="entry name" value="Ser-Thr/Tyr_kinase_cat_dom"/>
</dbReference>
<evidence type="ECO:0000313" key="26">
    <source>
        <dbReference type="EMBL" id="ONK74664.1"/>
    </source>
</evidence>
<dbReference type="GO" id="GO:0004674">
    <property type="term" value="F:protein serine/threonine kinase activity"/>
    <property type="evidence" value="ECO:0007669"/>
    <property type="project" value="UniProtKB-KW"/>
</dbReference>
<feature type="domain" description="Bulb-type lectin" evidence="24">
    <location>
        <begin position="28"/>
        <end position="152"/>
    </location>
</feature>
<reference evidence="27" key="1">
    <citation type="journal article" date="2017" name="Nat. Commun.">
        <title>The asparagus genome sheds light on the origin and evolution of a young Y chromosome.</title>
        <authorList>
            <person name="Harkess A."/>
            <person name="Zhou J."/>
            <person name="Xu C."/>
            <person name="Bowers J.E."/>
            <person name="Van der Hulst R."/>
            <person name="Ayyampalayam S."/>
            <person name="Mercati F."/>
            <person name="Riccardi P."/>
            <person name="McKain M.R."/>
            <person name="Kakrana A."/>
            <person name="Tang H."/>
            <person name="Ray J."/>
            <person name="Groenendijk J."/>
            <person name="Arikit S."/>
            <person name="Mathioni S.M."/>
            <person name="Nakano M."/>
            <person name="Shan H."/>
            <person name="Telgmann-Rauber A."/>
            <person name="Kanno A."/>
            <person name="Yue Z."/>
            <person name="Chen H."/>
            <person name="Li W."/>
            <person name="Chen Y."/>
            <person name="Xu X."/>
            <person name="Zhang Y."/>
            <person name="Luo S."/>
            <person name="Chen H."/>
            <person name="Gao J."/>
            <person name="Mao Z."/>
            <person name="Pires J.C."/>
            <person name="Luo M."/>
            <person name="Kudrna D."/>
            <person name="Wing R.A."/>
            <person name="Meyers B.C."/>
            <person name="Yi K."/>
            <person name="Kong H."/>
            <person name="Lavrijsen P."/>
            <person name="Sunseri F."/>
            <person name="Falavigna A."/>
            <person name="Ye Y."/>
            <person name="Leebens-Mack J.H."/>
            <person name="Chen G."/>
        </authorList>
    </citation>
    <scope>NUCLEOTIDE SEQUENCE [LARGE SCALE GENOMIC DNA]</scope>
    <source>
        <strain evidence="27">cv. DH0086</strain>
    </source>
</reference>
<evidence type="ECO:0000256" key="17">
    <source>
        <dbReference type="ARBA" id="ARBA00023180"/>
    </source>
</evidence>
<evidence type="ECO:0000256" key="8">
    <source>
        <dbReference type="ARBA" id="ARBA00022729"/>
    </source>
</evidence>
<dbReference type="Pfam" id="PF01453">
    <property type="entry name" value="B_lectin"/>
    <property type="match status" value="1"/>
</dbReference>
<evidence type="ECO:0000259" key="23">
    <source>
        <dbReference type="PROSITE" id="PS50011"/>
    </source>
</evidence>
<evidence type="ECO:0000256" key="2">
    <source>
        <dbReference type="ARBA" id="ARBA00012513"/>
    </source>
</evidence>
<feature type="domain" description="Protein kinase" evidence="23">
    <location>
        <begin position="488"/>
        <end position="612"/>
    </location>
</feature>
<dbReference type="GO" id="GO:0048544">
    <property type="term" value="P:recognition of pollen"/>
    <property type="evidence" value="ECO:0007669"/>
    <property type="project" value="InterPro"/>
</dbReference>
<sequence length="612" mass="68542">MDSVPTLHLLLSFLIFSSFNSSLLIKASDSISRGQFLSGNNTITSKGAKFELGFFKPGSSKNYYIGIWYKNIPVQTIIWVANRETPVTNPSTSKLKFSKTGNLALYNNSSSTPVWSSNSSSSTPESISAVLLDTGNLVLINGSDSDSYLWQSFDHPTDTWMPGGWLGVNKITREYQSLTSWKNPDDPAPGLFAQSMDPDGSNQYVILWNGSEIYWTSGLWNGQFFSNVPGTKEHTVFNFSFIDNSKRKFATYTILANSVITRCVMDSTGQVLQWYWLKEQWQPVFTQPLHHCDVYSLCGPFGVCDEKSSSICRCSDGFHPANDRDWELNDWTLGCSRKSRLQCGDKDGFLEMANVKLPADRENLMVHSSKECESKCMNNCSCNAYAYDSGGCSIWKGDLRNLQQLHDGDIGGSTLFIRLLATDIPTSGNSHHNAIPLILGVVFGVIAIICVVFALAFVYRRRKRAQALKQVEGSLIQFRFSELQRMTKNFSEKLGSGGFGTVFKGTMPDSTAIAVKKLEGLRQGEKQFRTEVSTLGAVQHVNLVRLRGFCYKGSDRLLVYDYMKEGSLDSQLFRDNPTFLNWVTRILDKSRSHCITFRPNQTEVSVSWPQVP</sequence>
<keyword evidence="17" id="KW-0325">Glycoprotein</keyword>
<dbReference type="SMART" id="SM00108">
    <property type="entry name" value="B_lectin"/>
    <property type="match status" value="1"/>
</dbReference>
<evidence type="ECO:0000256" key="5">
    <source>
        <dbReference type="ARBA" id="ARBA00022553"/>
    </source>
</evidence>
<dbReference type="Pfam" id="PF07714">
    <property type="entry name" value="PK_Tyr_Ser-Thr"/>
    <property type="match status" value="1"/>
</dbReference>
<dbReference type="PANTHER" id="PTHR32444:SF247">
    <property type="entry name" value="OS01G0958200 PROTEIN"/>
    <property type="match status" value="1"/>
</dbReference>
<dbReference type="InterPro" id="IPR011009">
    <property type="entry name" value="Kinase-like_dom_sf"/>
</dbReference>
<feature type="signal peptide" evidence="22">
    <location>
        <begin position="1"/>
        <end position="22"/>
    </location>
</feature>
<evidence type="ECO:0000256" key="12">
    <source>
        <dbReference type="ARBA" id="ARBA00022840"/>
    </source>
</evidence>
<evidence type="ECO:0000256" key="3">
    <source>
        <dbReference type="ARBA" id="ARBA00022475"/>
    </source>
</evidence>
<dbReference type="PROSITE" id="PS50948">
    <property type="entry name" value="PAN"/>
    <property type="match status" value="1"/>
</dbReference>
<evidence type="ECO:0000256" key="19">
    <source>
        <dbReference type="ARBA" id="ARBA00048679"/>
    </source>
</evidence>
<dbReference type="GO" id="GO:0051707">
    <property type="term" value="P:response to other organism"/>
    <property type="evidence" value="ECO:0007669"/>
    <property type="project" value="UniProtKB-ARBA"/>
</dbReference>
<dbReference type="GO" id="GO:0005524">
    <property type="term" value="F:ATP binding"/>
    <property type="evidence" value="ECO:0007669"/>
    <property type="project" value="UniProtKB-UniRule"/>
</dbReference>
<dbReference type="CDD" id="cd01098">
    <property type="entry name" value="PAN_AP_plant"/>
    <property type="match status" value="1"/>
</dbReference>
<organism evidence="26 27">
    <name type="scientific">Asparagus officinalis</name>
    <name type="common">Garden asparagus</name>
    <dbReference type="NCBI Taxonomy" id="4686"/>
    <lineage>
        <taxon>Eukaryota</taxon>
        <taxon>Viridiplantae</taxon>
        <taxon>Streptophyta</taxon>
        <taxon>Embryophyta</taxon>
        <taxon>Tracheophyta</taxon>
        <taxon>Spermatophyta</taxon>
        <taxon>Magnoliopsida</taxon>
        <taxon>Liliopsida</taxon>
        <taxon>Asparagales</taxon>
        <taxon>Asparagaceae</taxon>
        <taxon>Asparagoideae</taxon>
        <taxon>Asparagus</taxon>
    </lineage>
</organism>
<keyword evidence="14 21" id="KW-0472">Membrane</keyword>
<evidence type="ECO:0000256" key="15">
    <source>
        <dbReference type="ARBA" id="ARBA00023157"/>
    </source>
</evidence>
<evidence type="ECO:0000256" key="11">
    <source>
        <dbReference type="ARBA" id="ARBA00022777"/>
    </source>
</evidence>
<dbReference type="SMART" id="SM00473">
    <property type="entry name" value="PAN_AP"/>
    <property type="match status" value="1"/>
</dbReference>
<dbReference type="InterPro" id="IPR001480">
    <property type="entry name" value="Bulb-type_lectin_dom"/>
</dbReference>
<feature type="domain" description="Apple" evidence="25">
    <location>
        <begin position="343"/>
        <end position="420"/>
    </location>
</feature>
<keyword evidence="15" id="KW-1015">Disulfide bond</keyword>
<evidence type="ECO:0000256" key="1">
    <source>
        <dbReference type="ARBA" id="ARBA00004251"/>
    </source>
</evidence>
<evidence type="ECO:0000256" key="10">
    <source>
        <dbReference type="ARBA" id="ARBA00022741"/>
    </source>
</evidence>
<dbReference type="InterPro" id="IPR000719">
    <property type="entry name" value="Prot_kinase_dom"/>
</dbReference>
<dbReference type="PROSITE" id="PS00107">
    <property type="entry name" value="PROTEIN_KINASE_ATP"/>
    <property type="match status" value="1"/>
</dbReference>
<keyword evidence="4" id="KW-0723">Serine/threonine-protein kinase</keyword>
<dbReference type="PANTHER" id="PTHR32444">
    <property type="entry name" value="BULB-TYPE LECTIN DOMAIN-CONTAINING PROTEIN"/>
    <property type="match status" value="1"/>
</dbReference>
<evidence type="ECO:0000259" key="24">
    <source>
        <dbReference type="PROSITE" id="PS50927"/>
    </source>
</evidence>
<dbReference type="AlphaFoldDB" id="A0A5P1F983"/>
<keyword evidence="10 20" id="KW-0547">Nucleotide-binding</keyword>
<dbReference type="SUPFAM" id="SSF51110">
    <property type="entry name" value="alpha-D-mannose-specific plant lectins"/>
    <property type="match status" value="1"/>
</dbReference>
<dbReference type="Gramene" id="ONK74664">
    <property type="protein sequence ID" value="ONK74664"/>
    <property type="gene ID" value="A4U43_C03F8860"/>
</dbReference>
<dbReference type="SUPFAM" id="SSF56112">
    <property type="entry name" value="Protein kinase-like (PK-like)"/>
    <property type="match status" value="1"/>
</dbReference>
<evidence type="ECO:0000256" key="9">
    <source>
        <dbReference type="ARBA" id="ARBA00022734"/>
    </source>
</evidence>
<feature type="chain" id="PRO_5024354966" description="non-specific serine/threonine protein kinase" evidence="22">
    <location>
        <begin position="23"/>
        <end position="612"/>
    </location>
</feature>
<gene>
    <name evidence="26" type="ORF">A4U43_C03F8860</name>
</gene>
<dbReference type="CDD" id="cd00028">
    <property type="entry name" value="B_lectin"/>
    <property type="match status" value="1"/>
</dbReference>
<keyword evidence="7 21" id="KW-0812">Transmembrane</keyword>
<comment type="catalytic activity">
    <reaction evidence="18">
        <text>L-threonyl-[protein] + ATP = O-phospho-L-threonyl-[protein] + ADP + H(+)</text>
        <dbReference type="Rhea" id="RHEA:46608"/>
        <dbReference type="Rhea" id="RHEA-COMP:11060"/>
        <dbReference type="Rhea" id="RHEA-COMP:11605"/>
        <dbReference type="ChEBI" id="CHEBI:15378"/>
        <dbReference type="ChEBI" id="CHEBI:30013"/>
        <dbReference type="ChEBI" id="CHEBI:30616"/>
        <dbReference type="ChEBI" id="CHEBI:61977"/>
        <dbReference type="ChEBI" id="CHEBI:456216"/>
        <dbReference type="EC" id="2.7.11.1"/>
    </reaction>
</comment>
<evidence type="ECO:0000256" key="18">
    <source>
        <dbReference type="ARBA" id="ARBA00047899"/>
    </source>
</evidence>
<feature type="transmembrane region" description="Helical" evidence="21">
    <location>
        <begin position="434"/>
        <end position="459"/>
    </location>
</feature>
<dbReference type="PROSITE" id="PS50011">
    <property type="entry name" value="PROTEIN_KINASE_DOM"/>
    <property type="match status" value="1"/>
</dbReference>
<dbReference type="EC" id="2.7.11.1" evidence="2"/>
<evidence type="ECO:0000256" key="13">
    <source>
        <dbReference type="ARBA" id="ARBA00022989"/>
    </source>
</evidence>
<keyword evidence="6" id="KW-0808">Transferase</keyword>
<keyword evidence="8 22" id="KW-0732">Signal</keyword>
<dbReference type="EMBL" id="CM007383">
    <property type="protein sequence ID" value="ONK74664.1"/>
    <property type="molecule type" value="Genomic_DNA"/>
</dbReference>
<dbReference type="GO" id="GO:0005886">
    <property type="term" value="C:plasma membrane"/>
    <property type="evidence" value="ECO:0007669"/>
    <property type="project" value="UniProtKB-SubCell"/>
</dbReference>
<dbReference type="Gene3D" id="2.90.10.10">
    <property type="entry name" value="Bulb-type lectin domain"/>
    <property type="match status" value="1"/>
</dbReference>
<evidence type="ECO:0000256" key="20">
    <source>
        <dbReference type="PROSITE-ProRule" id="PRU10141"/>
    </source>
</evidence>
<accession>A0A5P1F983</accession>
<feature type="binding site" evidence="20">
    <location>
        <position position="517"/>
    </location>
    <ligand>
        <name>ATP</name>
        <dbReference type="ChEBI" id="CHEBI:30616"/>
    </ligand>
</feature>
<evidence type="ECO:0000256" key="14">
    <source>
        <dbReference type="ARBA" id="ARBA00023136"/>
    </source>
</evidence>
<evidence type="ECO:0000259" key="25">
    <source>
        <dbReference type="PROSITE" id="PS50948"/>
    </source>
</evidence>
<evidence type="ECO:0000256" key="6">
    <source>
        <dbReference type="ARBA" id="ARBA00022679"/>
    </source>
</evidence>
<keyword evidence="11" id="KW-0418">Kinase</keyword>
<keyword evidence="12 20" id="KW-0067">ATP-binding</keyword>
<dbReference type="InterPro" id="IPR036426">
    <property type="entry name" value="Bulb-type_lectin_dom_sf"/>
</dbReference>
<keyword evidence="3" id="KW-1003">Cell membrane</keyword>
<evidence type="ECO:0000256" key="4">
    <source>
        <dbReference type="ARBA" id="ARBA00022527"/>
    </source>
</evidence>
<keyword evidence="5" id="KW-0597">Phosphoprotein</keyword>
<dbReference type="Proteomes" id="UP000243459">
    <property type="component" value="Chromosome 3"/>
</dbReference>
<protein>
    <recommendedName>
        <fullName evidence="2">non-specific serine/threonine protein kinase</fullName>
        <ecNumber evidence="2">2.7.11.1</ecNumber>
    </recommendedName>
</protein>
<dbReference type="InterPro" id="IPR003609">
    <property type="entry name" value="Pan_app"/>
</dbReference>